<comment type="caution">
    <text evidence="8">The sequence shown here is derived from an EMBL/GenBank/DDBJ whole genome shotgun (WGS) entry which is preliminary data.</text>
</comment>
<gene>
    <name evidence="8" type="ORF">FOL47_007117</name>
</gene>
<evidence type="ECO:0000256" key="1">
    <source>
        <dbReference type="ARBA" id="ARBA00004245"/>
    </source>
</evidence>
<dbReference type="AlphaFoldDB" id="A0A7J6MWQ8"/>
<dbReference type="Gene3D" id="1.10.238.10">
    <property type="entry name" value="EF-hand"/>
    <property type="match status" value="2"/>
</dbReference>
<dbReference type="SMART" id="SM00054">
    <property type="entry name" value="EFh"/>
    <property type="match status" value="3"/>
</dbReference>
<dbReference type="InterPro" id="IPR050230">
    <property type="entry name" value="CALM/Myosin/TropC-like"/>
</dbReference>
<dbReference type="SUPFAM" id="SSF47473">
    <property type="entry name" value="EF-hand"/>
    <property type="match status" value="1"/>
</dbReference>
<evidence type="ECO:0000256" key="5">
    <source>
        <dbReference type="ARBA" id="ARBA00023212"/>
    </source>
</evidence>
<accession>A0A7J6MWQ8</accession>
<keyword evidence="4" id="KW-0106">Calcium</keyword>
<dbReference type="CDD" id="cd00051">
    <property type="entry name" value="EFh"/>
    <property type="match status" value="2"/>
</dbReference>
<feature type="domain" description="EF-hand" evidence="7">
    <location>
        <begin position="25"/>
        <end position="60"/>
    </location>
</feature>
<dbReference type="PANTHER" id="PTHR23048">
    <property type="entry name" value="MYOSIN LIGHT CHAIN 1, 3"/>
    <property type="match status" value="1"/>
</dbReference>
<dbReference type="GO" id="GO:0016460">
    <property type="term" value="C:myosin II complex"/>
    <property type="evidence" value="ECO:0007669"/>
    <property type="project" value="TreeGrafter"/>
</dbReference>
<dbReference type="OrthoDB" id="26525at2759"/>
<evidence type="ECO:0000313" key="8">
    <source>
        <dbReference type="EMBL" id="KAF4675876.1"/>
    </source>
</evidence>
<evidence type="ECO:0000313" key="9">
    <source>
        <dbReference type="Proteomes" id="UP000591131"/>
    </source>
</evidence>
<feature type="domain" description="EF-hand" evidence="7">
    <location>
        <begin position="197"/>
        <end position="232"/>
    </location>
</feature>
<evidence type="ECO:0000256" key="4">
    <source>
        <dbReference type="ARBA" id="ARBA00022837"/>
    </source>
</evidence>
<comment type="subcellular location">
    <subcellularLocation>
        <location evidence="1">Cytoplasm</location>
        <location evidence="1">Cytoskeleton</location>
    </subcellularLocation>
</comment>
<reference evidence="8 9" key="1">
    <citation type="submission" date="2020-04" db="EMBL/GenBank/DDBJ databases">
        <title>Perkinsus chesapeaki whole genome sequence.</title>
        <authorList>
            <person name="Bogema D.R."/>
        </authorList>
    </citation>
    <scope>NUCLEOTIDE SEQUENCE [LARGE SCALE GENOMIC DNA]</scope>
    <source>
        <strain evidence="8">ATCC PRA-425</strain>
    </source>
</reference>
<feature type="compositionally biased region" description="Basic and acidic residues" evidence="6">
    <location>
        <begin position="90"/>
        <end position="99"/>
    </location>
</feature>
<feature type="compositionally biased region" description="Basic and acidic residues" evidence="6">
    <location>
        <begin position="119"/>
        <end position="128"/>
    </location>
</feature>
<keyword evidence="9" id="KW-1185">Reference proteome</keyword>
<dbReference type="FunFam" id="1.10.238.10:FF:000003">
    <property type="entry name" value="Calmodulin A"/>
    <property type="match status" value="1"/>
</dbReference>
<comment type="similarity">
    <text evidence="2">Belongs to the centrin family.</text>
</comment>
<feature type="compositionally biased region" description="Basic residues" evidence="6">
    <location>
        <begin position="1"/>
        <end position="17"/>
    </location>
</feature>
<evidence type="ECO:0000256" key="3">
    <source>
        <dbReference type="ARBA" id="ARBA00022737"/>
    </source>
</evidence>
<dbReference type="PANTHER" id="PTHR23048:SF59">
    <property type="entry name" value="EF-HAND SUPERFAMILY PROTEIN"/>
    <property type="match status" value="1"/>
</dbReference>
<keyword evidence="5" id="KW-0206">Cytoskeleton</keyword>
<keyword evidence="3" id="KW-0677">Repeat</keyword>
<dbReference type="PROSITE" id="PS00018">
    <property type="entry name" value="EF_HAND_1"/>
    <property type="match status" value="2"/>
</dbReference>
<evidence type="ECO:0000256" key="6">
    <source>
        <dbReference type="SAM" id="MobiDB-lite"/>
    </source>
</evidence>
<evidence type="ECO:0000259" key="7">
    <source>
        <dbReference type="PROSITE" id="PS50222"/>
    </source>
</evidence>
<feature type="compositionally biased region" description="Low complexity" evidence="6">
    <location>
        <begin position="100"/>
        <end position="111"/>
    </location>
</feature>
<organism evidence="8 9">
    <name type="scientific">Perkinsus chesapeaki</name>
    <name type="common">Clam parasite</name>
    <name type="synonym">Perkinsus andrewsi</name>
    <dbReference type="NCBI Taxonomy" id="330153"/>
    <lineage>
        <taxon>Eukaryota</taxon>
        <taxon>Sar</taxon>
        <taxon>Alveolata</taxon>
        <taxon>Perkinsozoa</taxon>
        <taxon>Perkinsea</taxon>
        <taxon>Perkinsida</taxon>
        <taxon>Perkinsidae</taxon>
        <taxon>Perkinsus</taxon>
    </lineage>
</organism>
<sequence length="233" mass="26287">MTGHQPGRKSKTGVRRYPRFELRSEHKAELKEAFDVFDNDGSGTIDVKDLRVVLRALGFEPDKDELKRLVGKHTRRAPVVSSVTEEEPATGEKEAEKPQSRGQQQQQGPSKPVTPQAPNEDKVEEKPQEQSGEQEELTEELISTLDFNEFLEIMLEKMTEKDSKDEVQEAFCLFRGESGKVSYDDLRAVAADLGEQIADEELNEMMQEADKDEDGLVSEEEFIRIILKCGGDS</sequence>
<dbReference type="Proteomes" id="UP000591131">
    <property type="component" value="Unassembled WGS sequence"/>
</dbReference>
<dbReference type="InterPro" id="IPR018247">
    <property type="entry name" value="EF_Hand_1_Ca_BS"/>
</dbReference>
<feature type="region of interest" description="Disordered" evidence="6">
    <location>
        <begin position="1"/>
        <end position="20"/>
    </location>
</feature>
<proteinExistence type="inferred from homology"/>
<feature type="region of interest" description="Disordered" evidence="6">
    <location>
        <begin position="63"/>
        <end position="139"/>
    </location>
</feature>
<protein>
    <recommendedName>
        <fullName evidence="7">EF-hand domain-containing protein</fullName>
    </recommendedName>
</protein>
<dbReference type="InterPro" id="IPR011992">
    <property type="entry name" value="EF-hand-dom_pair"/>
</dbReference>
<dbReference type="EMBL" id="JAAPAO010000041">
    <property type="protein sequence ID" value="KAF4675876.1"/>
    <property type="molecule type" value="Genomic_DNA"/>
</dbReference>
<evidence type="ECO:0000256" key="2">
    <source>
        <dbReference type="ARBA" id="ARBA00005253"/>
    </source>
</evidence>
<dbReference type="InterPro" id="IPR002048">
    <property type="entry name" value="EF_hand_dom"/>
</dbReference>
<dbReference type="GO" id="GO:0005509">
    <property type="term" value="F:calcium ion binding"/>
    <property type="evidence" value="ECO:0007669"/>
    <property type="project" value="InterPro"/>
</dbReference>
<keyword evidence="5" id="KW-0963">Cytoplasm</keyword>
<dbReference type="PROSITE" id="PS50222">
    <property type="entry name" value="EF_HAND_2"/>
    <property type="match status" value="2"/>
</dbReference>
<name>A0A7J6MWQ8_PERCH</name>
<dbReference type="Pfam" id="PF13499">
    <property type="entry name" value="EF-hand_7"/>
    <property type="match status" value="2"/>
</dbReference>